<feature type="non-terminal residue" evidence="2">
    <location>
        <position position="132"/>
    </location>
</feature>
<evidence type="ECO:0000313" key="2">
    <source>
        <dbReference type="RefSeq" id="XP_035829156.1"/>
    </source>
</evidence>
<dbReference type="GeneID" id="118478877"/>
<proteinExistence type="predicted"/>
<name>A0ABM1W3B3_APLCA</name>
<gene>
    <name evidence="2" type="primary">LOC118478877</name>
</gene>
<dbReference type="Proteomes" id="UP000694888">
    <property type="component" value="Unplaced"/>
</dbReference>
<organism evidence="1 2">
    <name type="scientific">Aplysia californica</name>
    <name type="common">California sea hare</name>
    <dbReference type="NCBI Taxonomy" id="6500"/>
    <lineage>
        <taxon>Eukaryota</taxon>
        <taxon>Metazoa</taxon>
        <taxon>Spiralia</taxon>
        <taxon>Lophotrochozoa</taxon>
        <taxon>Mollusca</taxon>
        <taxon>Gastropoda</taxon>
        <taxon>Heterobranchia</taxon>
        <taxon>Euthyneura</taxon>
        <taxon>Tectipleura</taxon>
        <taxon>Aplysiida</taxon>
        <taxon>Aplysioidea</taxon>
        <taxon>Aplysiidae</taxon>
        <taxon>Aplysia</taxon>
    </lineage>
</organism>
<keyword evidence="1" id="KW-1185">Reference proteome</keyword>
<evidence type="ECO:0000313" key="1">
    <source>
        <dbReference type="Proteomes" id="UP000694888"/>
    </source>
</evidence>
<sequence>MFTTESQVTHLKPATVLGCVQRVEEEHWARGDVMVGLSDPLPHLAGTTLDLGSLLLGESSSMRKIHNYFSQLESRKCCLHLACRRSTFNSMRVVQSSWGADDGSAKTSLVSAETEHLENKELRAFKHAYLCA</sequence>
<accession>A0ABM1W3B3</accession>
<reference evidence="2" key="1">
    <citation type="submission" date="2025-08" db="UniProtKB">
        <authorList>
            <consortium name="RefSeq"/>
        </authorList>
    </citation>
    <scope>IDENTIFICATION</scope>
</reference>
<dbReference type="RefSeq" id="XP_035829156.1">
    <property type="nucleotide sequence ID" value="XM_035973263.1"/>
</dbReference>
<protein>
    <submittedName>
        <fullName evidence="2">Uncharacterized protein LOC118478877</fullName>
    </submittedName>
</protein>